<evidence type="ECO:0000256" key="1">
    <source>
        <dbReference type="ARBA" id="ARBA00022741"/>
    </source>
</evidence>
<name>A0A495XXU1_9MICO</name>
<dbReference type="InterPro" id="IPR013126">
    <property type="entry name" value="Hsp_70_fam"/>
</dbReference>
<dbReference type="GO" id="GO:0005524">
    <property type="term" value="F:ATP binding"/>
    <property type="evidence" value="ECO:0007669"/>
    <property type="project" value="UniProtKB-KW"/>
</dbReference>
<comment type="caution">
    <text evidence="6">The sequence shown here is derived from an EMBL/GenBank/DDBJ whole genome shotgun (WGS) entry which is preliminary data.</text>
</comment>
<feature type="region of interest" description="Disordered" evidence="5">
    <location>
        <begin position="708"/>
        <end position="729"/>
    </location>
</feature>
<keyword evidence="3" id="KW-0143">Chaperone</keyword>
<evidence type="ECO:0000256" key="5">
    <source>
        <dbReference type="SAM" id="MobiDB-lite"/>
    </source>
</evidence>
<evidence type="ECO:0000256" key="3">
    <source>
        <dbReference type="ARBA" id="ARBA00023186"/>
    </source>
</evidence>
<accession>A0A495XXU1</accession>
<dbReference type="EMBL" id="RBXT01000001">
    <property type="protein sequence ID" value="RKT79421.1"/>
    <property type="molecule type" value="Genomic_DNA"/>
</dbReference>
<dbReference type="Gene3D" id="3.30.420.40">
    <property type="match status" value="2"/>
</dbReference>
<sequence length="729" mass="79695">MPIRQRTSAGPKRSALVPSVVAVRADGTTAVGEEARDVVRERGRPPREGMDTFTATKNDIGTRKQYPKAPEHLNNPAKVAEHILRFLVAGAQEAYPGRFDRVVVTVPASFQLTQREDTAKAALESGIGLKAYDLMDEPVAAFLTFAAQRAEGVAAGRYMVLDVGGGTSDVALLSVEPTHRQVQVNVSGTSRYCRLGGSDIDRAIVVEHLLPALGELNGCDPKEWTYTQLASVIIPGLLDTAEELKTKLSRRMAARRTVGSDWSDLEERTSRDVHLEIPKGAALTLPAGSVSMNAEEFACVMAAYLDPDESLPRNGEYYESASIFAPLRELLDRRGWDAQETTLLLAGGTSHTTLLQDALADHLGVIPLAIHGSDHPLAQTEISQGAALQSFSLALDETSPLVVPRSDEALVIETATDPREVIPQGTVVPWPDDPRGRVIPLRLSDGSKSNGLRLSFTRNGVTVQNQVIEVPVDAQDGDSFTLRARMDANQQVALECEFACGARHTFQIDRPWSYVVNPQVARDRILELEADHGDPSATPREKLEIREQLVDLYRAVGHLQKAADSARFVLQRAESDEDYATASNDLANVLWEQGAREEALHALRRAAPRAEAWLLWNLAWRLEQCGRLEEALDAVDTAMAADPDGSSQSLRGRILKGLGRATEAESQFRSALSEFGHPRTASDFDLHWMDYVARQVGDESLRDSIKDSRRRVAQASTTKGVLPEADLPL</sequence>
<reference evidence="6 7" key="1">
    <citation type="submission" date="2018-10" db="EMBL/GenBank/DDBJ databases">
        <title>Sequencing the genomes of 1000 actinobacteria strains.</title>
        <authorList>
            <person name="Klenk H.-P."/>
        </authorList>
    </citation>
    <scope>NUCLEOTIDE SEQUENCE [LARGE SCALE GENOMIC DNA]</scope>
    <source>
        <strain evidence="6 7">DSM 44267</strain>
    </source>
</reference>
<keyword evidence="1 4" id="KW-0547">Nucleotide-binding</keyword>
<dbReference type="Proteomes" id="UP000278440">
    <property type="component" value="Unassembled WGS sequence"/>
</dbReference>
<dbReference type="GO" id="GO:0140662">
    <property type="term" value="F:ATP-dependent protein folding chaperone"/>
    <property type="evidence" value="ECO:0007669"/>
    <property type="project" value="InterPro"/>
</dbReference>
<dbReference type="AlphaFoldDB" id="A0A495XXU1"/>
<dbReference type="Pfam" id="PF00012">
    <property type="entry name" value="HSP70"/>
    <property type="match status" value="1"/>
</dbReference>
<dbReference type="SUPFAM" id="SSF53067">
    <property type="entry name" value="Actin-like ATPase domain"/>
    <property type="match status" value="2"/>
</dbReference>
<proteinExistence type="inferred from homology"/>
<dbReference type="Gene3D" id="1.25.40.10">
    <property type="entry name" value="Tetratricopeptide repeat domain"/>
    <property type="match status" value="2"/>
</dbReference>
<keyword evidence="2 4" id="KW-0067">ATP-binding</keyword>
<organism evidence="6 7">
    <name type="scientific">Terracoccus luteus</name>
    <dbReference type="NCBI Taxonomy" id="53356"/>
    <lineage>
        <taxon>Bacteria</taxon>
        <taxon>Bacillati</taxon>
        <taxon>Actinomycetota</taxon>
        <taxon>Actinomycetes</taxon>
        <taxon>Micrococcales</taxon>
        <taxon>Intrasporangiaceae</taxon>
        <taxon>Terracoccus</taxon>
    </lineage>
</organism>
<evidence type="ECO:0000256" key="2">
    <source>
        <dbReference type="ARBA" id="ARBA00022840"/>
    </source>
</evidence>
<comment type="similarity">
    <text evidence="4">Belongs to the heat shock protein 70 family.</text>
</comment>
<dbReference type="InterPro" id="IPR043129">
    <property type="entry name" value="ATPase_NBD"/>
</dbReference>
<evidence type="ECO:0000313" key="6">
    <source>
        <dbReference type="EMBL" id="RKT79421.1"/>
    </source>
</evidence>
<keyword evidence="7" id="KW-1185">Reference proteome</keyword>
<dbReference type="InterPro" id="IPR011990">
    <property type="entry name" value="TPR-like_helical_dom_sf"/>
</dbReference>
<dbReference type="PANTHER" id="PTHR19375">
    <property type="entry name" value="HEAT SHOCK PROTEIN 70KDA"/>
    <property type="match status" value="1"/>
</dbReference>
<evidence type="ECO:0000256" key="4">
    <source>
        <dbReference type="RuleBase" id="RU003322"/>
    </source>
</evidence>
<feature type="compositionally biased region" description="Basic and acidic residues" evidence="5">
    <location>
        <begin position="34"/>
        <end position="50"/>
    </location>
</feature>
<protein>
    <submittedName>
        <fullName evidence="6">Tetratricopeptide repeat protein</fullName>
    </submittedName>
</protein>
<feature type="region of interest" description="Disordered" evidence="5">
    <location>
        <begin position="34"/>
        <end position="54"/>
    </location>
</feature>
<gene>
    <name evidence="6" type="ORF">DFJ68_2891</name>
</gene>
<evidence type="ECO:0000313" key="7">
    <source>
        <dbReference type="Proteomes" id="UP000278440"/>
    </source>
</evidence>
<dbReference type="SUPFAM" id="SSF48452">
    <property type="entry name" value="TPR-like"/>
    <property type="match status" value="1"/>
</dbReference>
<dbReference type="Gene3D" id="3.90.640.10">
    <property type="entry name" value="Actin, Chain A, domain 4"/>
    <property type="match status" value="1"/>
</dbReference>